<evidence type="ECO:0000313" key="2">
    <source>
        <dbReference type="Proteomes" id="UP000185860"/>
    </source>
</evidence>
<organism evidence="1 2">
    <name type="scientific">[Phormidium ambiguum] IAM M-71</name>
    <dbReference type="NCBI Taxonomy" id="454136"/>
    <lineage>
        <taxon>Bacteria</taxon>
        <taxon>Bacillati</taxon>
        <taxon>Cyanobacteriota</taxon>
        <taxon>Cyanophyceae</taxon>
        <taxon>Oscillatoriophycideae</taxon>
        <taxon>Aerosakkonematales</taxon>
        <taxon>Aerosakkonemataceae</taxon>
        <taxon>Floridanema</taxon>
    </lineage>
</organism>
<dbReference type="EMBL" id="MRCE01000017">
    <property type="protein sequence ID" value="OKH36185.1"/>
    <property type="molecule type" value="Genomic_DNA"/>
</dbReference>
<dbReference type="OrthoDB" id="9796209at2"/>
<proteinExistence type="predicted"/>
<dbReference type="REBASE" id="191768">
    <property type="entry name" value="PamM71ORF17880P"/>
</dbReference>
<dbReference type="STRING" id="454136.NIES2119_17885"/>
<dbReference type="AlphaFoldDB" id="A0A1U7IGQ9"/>
<keyword evidence="1" id="KW-0540">Nuclease</keyword>
<comment type="caution">
    <text evidence="1">The sequence shown here is derived from an EMBL/GenBank/DDBJ whole genome shotgun (WGS) entry which is preliminary data.</text>
</comment>
<name>A0A1U7IGQ9_9CYAN</name>
<sequence>MPILTVQALCSEAALFSVAESQHPEPLLYGITDGKAVGTYLEQKFRLFLKDRYEFVEGNSASGIDFPELLVDVKVTSIKQPQSSCPFKSARQKIFGLGYSLIIFVYDKTDDSTNRTATLNILHTIYISAERTADFQMTRGIRNILENEGNQDDLIAFLLDRNLPVDEIEAANIADEILINPPIQGFLTISNALQWRLQYRRVIERAGQEEGVIAVYRANP</sequence>
<accession>A0A1U7IGQ9</accession>
<dbReference type="GO" id="GO:0004519">
    <property type="term" value="F:endonuclease activity"/>
    <property type="evidence" value="ECO:0007669"/>
    <property type="project" value="UniProtKB-KW"/>
</dbReference>
<reference evidence="1 2" key="1">
    <citation type="submission" date="2016-11" db="EMBL/GenBank/DDBJ databases">
        <title>Draft Genome Sequences of Nine Cyanobacterial Strains from Diverse Habitats.</title>
        <authorList>
            <person name="Zhu T."/>
            <person name="Hou S."/>
            <person name="Lu X."/>
            <person name="Hess W.R."/>
        </authorList>
    </citation>
    <scope>NUCLEOTIDE SEQUENCE [LARGE SCALE GENOMIC DNA]</scope>
    <source>
        <strain evidence="1 2">IAM M-71</strain>
    </source>
</reference>
<dbReference type="RefSeq" id="WP_073594867.1">
    <property type="nucleotide sequence ID" value="NZ_MRCE01000017.1"/>
</dbReference>
<protein>
    <submittedName>
        <fullName evidence="1">Restriction endonuclease</fullName>
    </submittedName>
</protein>
<dbReference type="Proteomes" id="UP000185860">
    <property type="component" value="Unassembled WGS sequence"/>
</dbReference>
<keyword evidence="1" id="KW-0255">Endonuclease</keyword>
<keyword evidence="1" id="KW-0378">Hydrolase</keyword>
<gene>
    <name evidence="1" type="ORF">NIES2119_17885</name>
</gene>
<evidence type="ECO:0000313" key="1">
    <source>
        <dbReference type="EMBL" id="OKH36185.1"/>
    </source>
</evidence>